<dbReference type="Gene3D" id="3.90.180.10">
    <property type="entry name" value="Medium-chain alcohol dehydrogenases, catalytic domain"/>
    <property type="match status" value="1"/>
</dbReference>
<dbReference type="AlphaFoldDB" id="A0A9P6FLB9"/>
<comment type="caution">
    <text evidence="1">The sequence shown here is derived from an EMBL/GenBank/DDBJ whole genome shotgun (WGS) entry which is preliminary data.</text>
</comment>
<reference evidence="1" key="1">
    <citation type="journal article" date="2020" name="Fungal Divers.">
        <title>Resolving the Mortierellaceae phylogeny through synthesis of multi-gene phylogenetics and phylogenomics.</title>
        <authorList>
            <person name="Vandepol N."/>
            <person name="Liber J."/>
            <person name="Desiro A."/>
            <person name="Na H."/>
            <person name="Kennedy M."/>
            <person name="Barry K."/>
            <person name="Grigoriev I.V."/>
            <person name="Miller A.N."/>
            <person name="O'Donnell K."/>
            <person name="Stajich J.E."/>
            <person name="Bonito G."/>
        </authorList>
    </citation>
    <scope>NUCLEOTIDE SEQUENCE</scope>
    <source>
        <strain evidence="1">KOD1015</strain>
    </source>
</reference>
<dbReference type="EMBL" id="JAABOA010005198">
    <property type="protein sequence ID" value="KAF9577171.1"/>
    <property type="molecule type" value="Genomic_DNA"/>
</dbReference>
<organism evidence="1 2">
    <name type="scientific">Lunasporangiospora selenospora</name>
    <dbReference type="NCBI Taxonomy" id="979761"/>
    <lineage>
        <taxon>Eukaryota</taxon>
        <taxon>Fungi</taxon>
        <taxon>Fungi incertae sedis</taxon>
        <taxon>Mucoromycota</taxon>
        <taxon>Mortierellomycotina</taxon>
        <taxon>Mortierellomycetes</taxon>
        <taxon>Mortierellales</taxon>
        <taxon>Mortierellaceae</taxon>
        <taxon>Lunasporangiospora</taxon>
    </lineage>
</organism>
<dbReference type="OrthoDB" id="2445060at2759"/>
<feature type="non-terminal residue" evidence="1">
    <location>
        <position position="56"/>
    </location>
</feature>
<protein>
    <submittedName>
        <fullName evidence="1">Uncharacterized protein</fullName>
    </submittedName>
</protein>
<evidence type="ECO:0000313" key="1">
    <source>
        <dbReference type="EMBL" id="KAF9577171.1"/>
    </source>
</evidence>
<gene>
    <name evidence="1" type="ORF">BGW38_007793</name>
</gene>
<evidence type="ECO:0000313" key="2">
    <source>
        <dbReference type="Proteomes" id="UP000780801"/>
    </source>
</evidence>
<name>A0A9P6FLB9_9FUNG</name>
<proteinExistence type="predicted"/>
<keyword evidence="2" id="KW-1185">Reference proteome</keyword>
<accession>A0A9P6FLB9</accession>
<sequence>MATSLLSNTRVLRASYANKTSVSASNFRVDTVNNIDLASVKEGEVILRNLYLSLDP</sequence>
<dbReference type="Proteomes" id="UP000780801">
    <property type="component" value="Unassembled WGS sequence"/>
</dbReference>